<evidence type="ECO:0000256" key="1">
    <source>
        <dbReference type="SAM" id="MobiDB-lite"/>
    </source>
</evidence>
<sequence>MSTMAALQLSRQLTLRTMRSPQTSLLTRSLLLSRPASSSSKPAPKGRLLEKPTRFNPPSHPARLPRRNRQPAFQVPLSAKERDQQKKKQYPHMMPPEGTFFHWFLTNRNIHVWITMNLTEFVQSILISLAFFTWLNNFLANTPYLDQLPANNMFFSHPIAFLSRYADVYKLHTEYISAQTAEHRRQKVEDVRKRAEFRKAHGLNEGEGIFGGWTARGDGEVMGTGAKEGAEVVERQGQKEKEVLEAVSEKEAAPTDAEAYTDFEGRRKPIKKWLGIW</sequence>
<evidence type="ECO:0000313" key="2">
    <source>
        <dbReference type="EMBL" id="THY34328.1"/>
    </source>
</evidence>
<dbReference type="AlphaFoldDB" id="A0A4S9LWN2"/>
<comment type="caution">
    <text evidence="2">The sequence shown here is derived from an EMBL/GenBank/DDBJ whole genome shotgun (WGS) entry which is preliminary data.</text>
</comment>
<accession>A0A4S9LWN2</accession>
<proteinExistence type="predicted"/>
<name>A0A4S9LWN2_AURPU</name>
<dbReference type="Proteomes" id="UP000306584">
    <property type="component" value="Unassembled WGS sequence"/>
</dbReference>
<feature type="compositionally biased region" description="Low complexity" evidence="1">
    <location>
        <begin position="26"/>
        <end position="45"/>
    </location>
</feature>
<dbReference type="EMBL" id="QZBD01000041">
    <property type="protein sequence ID" value="THY34328.1"/>
    <property type="molecule type" value="Genomic_DNA"/>
</dbReference>
<organism evidence="2 3">
    <name type="scientific">Aureobasidium pullulans</name>
    <name type="common">Black yeast</name>
    <name type="synonym">Pullularia pullulans</name>
    <dbReference type="NCBI Taxonomy" id="5580"/>
    <lineage>
        <taxon>Eukaryota</taxon>
        <taxon>Fungi</taxon>
        <taxon>Dikarya</taxon>
        <taxon>Ascomycota</taxon>
        <taxon>Pezizomycotina</taxon>
        <taxon>Dothideomycetes</taxon>
        <taxon>Dothideomycetidae</taxon>
        <taxon>Dothideales</taxon>
        <taxon>Saccotheciaceae</taxon>
        <taxon>Aureobasidium</taxon>
    </lineage>
</organism>
<reference evidence="2 3" key="1">
    <citation type="submission" date="2018-10" db="EMBL/GenBank/DDBJ databases">
        <title>Fifty Aureobasidium pullulans genomes reveal a recombining polyextremotolerant generalist.</title>
        <authorList>
            <person name="Gostincar C."/>
            <person name="Turk M."/>
            <person name="Zajc J."/>
            <person name="Gunde-Cimerman N."/>
        </authorList>
    </citation>
    <scope>NUCLEOTIDE SEQUENCE [LARGE SCALE GENOMIC DNA]</scope>
    <source>
        <strain evidence="2 3">EXF-6604</strain>
    </source>
</reference>
<evidence type="ECO:0000313" key="3">
    <source>
        <dbReference type="Proteomes" id="UP000306584"/>
    </source>
</evidence>
<gene>
    <name evidence="2" type="ORF">D6D01_02009</name>
</gene>
<protein>
    <submittedName>
        <fullName evidence="2">Uncharacterized protein</fullName>
    </submittedName>
</protein>
<feature type="region of interest" description="Disordered" evidence="1">
    <location>
        <begin position="26"/>
        <end position="91"/>
    </location>
</feature>